<dbReference type="SUPFAM" id="SSF101898">
    <property type="entry name" value="NHL repeat"/>
    <property type="match status" value="1"/>
</dbReference>
<dbReference type="PANTHER" id="PTHR24044">
    <property type="entry name" value="NOTCH LIGAND FAMILY MEMBER"/>
    <property type="match status" value="1"/>
</dbReference>
<protein>
    <submittedName>
        <fullName evidence="3">Inherit from bactNOG: outer membrane autotransporter barrel</fullName>
    </submittedName>
</protein>
<dbReference type="GO" id="GO:0005112">
    <property type="term" value="F:Notch binding"/>
    <property type="evidence" value="ECO:0007669"/>
    <property type="project" value="TreeGrafter"/>
</dbReference>
<feature type="compositionally biased region" description="Basic and acidic residues" evidence="1">
    <location>
        <begin position="40"/>
        <end position="50"/>
    </location>
</feature>
<keyword evidence="2" id="KW-1133">Transmembrane helix</keyword>
<feature type="compositionally biased region" description="Polar residues" evidence="1">
    <location>
        <begin position="135"/>
        <end position="151"/>
    </location>
</feature>
<dbReference type="InterPro" id="IPR050906">
    <property type="entry name" value="Notch_signaling"/>
</dbReference>
<feature type="region of interest" description="Disordered" evidence="1">
    <location>
        <begin position="135"/>
        <end position="163"/>
    </location>
</feature>
<evidence type="ECO:0000313" key="3">
    <source>
        <dbReference type="EMBL" id="CAB9500130.1"/>
    </source>
</evidence>
<feature type="region of interest" description="Disordered" evidence="1">
    <location>
        <begin position="1"/>
        <end position="93"/>
    </location>
</feature>
<sequence length="1691" mass="186386">MECFPDSPGEDSGGGARQLNKTGTQDNGEDENGVVMGKILTDEEQGHEVFADQEEEEDGENEGEKGLLSVESTTESTTGSTIGGTTSRKESEYSSVLWNGKVGTLVLEAEQIVFQGLSGIKVSIPWNLVKNHQWTTKDGTKNDNGTASSGAIESVGENDNDDNDERADARLCLLNGEHIDLQFAQKHSLRQIQQAVNQRLANSNLVNTYSEANKFIGVDGKIAAPIQAMATFSSSSTGCSENHTDEQQPLIPVLQENANLRASVNSLMSKVSDLQAQETTYRTRMELLELQFERFTSGILGSPKQQPSSPTTDSPPSVRFQQLEQQLAEPLPEDPLAQEIPVGNSDEAQTSDGDRRNDRRHSDAVFAVSESMATSEGMDLIRRKLRFRKSAVTGQSAYAKQLPPDTYGFLMVAPVRSAPYAMGFIVCLIQIVTFFLMAFSIINDGVVYENPIGIPPNIATQVRIVQFLAIIIAVVTQDDLMKALDLIRVVFSKSFYDAFPRTSKPKIVSCVVLRCLSGCLGLVASFFLIITSETIYYLLLNFTALEFISQLDEAFFVLSEYGYAGKTCEIAAKAMSATTFYVHTKVYRMRKTLLFFAILIALITGWSVIVHKQRSGSYQCKTLLVQFGDDMRPELATFSGLYDQRITKNKAHNGHLAYVDRKSKTGVFAYCTKGLYWTFQYHIDRVGTAVDIDPCKDWVARSASTTSYDILFSTASSWFVRDEADREVFFDPFVLVCHDCGDSYNSCSGRGTACNSAVCDCEDGYYGLQCEFKEPCQNVSMDSRFPGFVGTRPWSQSYELFVFNRQVVSVYNRPVYISKLEGNTFDLLFFTGRRWAVSYAGALAEVPEDDSVEALAIVADYMENHFHGHWDNYTVAFLSEAMDVLTPGDAQSPVELEWYVATERQPEQLIIQSPDLVQSVDGRLLCAVCDDVSNPCFYGGECKKGVCKCTLGSAGALCEKAPLGNGRCDSVVNTPLYDLDAGDCCASTCVSKQYTCGREKNGYGYIGYDCLLPNNVWEPRDTTAPLLRDAGQFGYSVALSKHGNFLVVGAPGLNLVKVFEREGSKWAQRGSPIEGQPDTRFGEHVTISSGPYNRWNNPDFKVPLIVGISAPDERNGTVHVYSCTDVSCSLSTRSFDGFDTFDIDEAGNVIALGETAHHDGYLPRVYIHEIDQLPSPRTSLGPRNTIIPAYAQRPIQVYGNGTSSLSHYIGSISLSRNSKTVAIQTAVMDWNVATNALLNCSSCFSFLTHSIEGSGNKSSVLLEDTVSIHTDSRSFVVSADSNVAAFATPSCEKPLARVYDWNGTAWTRRLGNLPKPPAEVCTKDFDRTPMSLSLSGTGATIAIGYSGRIEVYDYNGTRWNFVGKDEQGNLANKYGTTSRVSVSSSLDGSFVAYGIPGETSGQTGVAGVASTPPRFDRCHFKVEQQLHFSLTTDDYPDYLYWTLYNNNTGLLTDQANIGYYQDKKATYLHEMCVGLSTCSILTIYDEAALLGLGRGLQKPGRLDLLANSKDATGKAVRNNIDSGSFLGPMKRINIGNCTRCGKDTRFRMLMYTCEQVGWELVDRFGAVLVRGKSDEPLDPFNQYAPFFLDALQENLDLRNTTLMEENVTTLSPTAAPTAAPVGCVKKKYWEDLCLPLNSECFTFYAFLVQPKEGLSRSDATSVYLFEKSNEIWRQLITEEGQEAHSFGNCTR</sequence>
<evidence type="ECO:0000256" key="2">
    <source>
        <dbReference type="SAM" id="Phobius"/>
    </source>
</evidence>
<feature type="transmembrane region" description="Helical" evidence="2">
    <location>
        <begin position="454"/>
        <end position="475"/>
    </location>
</feature>
<evidence type="ECO:0000313" key="4">
    <source>
        <dbReference type="Proteomes" id="UP001153069"/>
    </source>
</evidence>
<name>A0A9N8DE47_9STRA</name>
<feature type="transmembrane region" description="Helical" evidence="2">
    <location>
        <begin position="593"/>
        <end position="611"/>
    </location>
</feature>
<feature type="compositionally biased region" description="Acidic residues" evidence="1">
    <location>
        <begin position="51"/>
        <end position="61"/>
    </location>
</feature>
<dbReference type="Proteomes" id="UP001153069">
    <property type="component" value="Unassembled WGS sequence"/>
</dbReference>
<dbReference type="PANTHER" id="PTHR24044:SF420">
    <property type="entry name" value="DELTA AND NOTCH-LIKE EPIDERMAL GROWTH FACTOR-RELATED RECEPTOR ISOFORM X1"/>
    <property type="match status" value="1"/>
</dbReference>
<keyword evidence="2" id="KW-0472">Membrane</keyword>
<comment type="caution">
    <text evidence="3">The sequence shown here is derived from an EMBL/GenBank/DDBJ whole genome shotgun (WGS) entry which is preliminary data.</text>
</comment>
<feature type="transmembrane region" description="Helical" evidence="2">
    <location>
        <begin position="511"/>
        <end position="530"/>
    </location>
</feature>
<keyword evidence="4" id="KW-1185">Reference proteome</keyword>
<accession>A0A9N8DE47</accession>
<proteinExistence type="predicted"/>
<dbReference type="OrthoDB" id="112528at2759"/>
<feature type="transmembrane region" description="Helical" evidence="2">
    <location>
        <begin position="420"/>
        <end position="442"/>
    </location>
</feature>
<feature type="compositionally biased region" description="Low complexity" evidence="1">
    <location>
        <begin position="71"/>
        <end position="86"/>
    </location>
</feature>
<reference evidence="3" key="1">
    <citation type="submission" date="2020-06" db="EMBL/GenBank/DDBJ databases">
        <authorList>
            <consortium name="Plant Systems Biology data submission"/>
        </authorList>
    </citation>
    <scope>NUCLEOTIDE SEQUENCE</scope>
    <source>
        <strain evidence="3">D6</strain>
    </source>
</reference>
<organism evidence="3 4">
    <name type="scientific">Seminavis robusta</name>
    <dbReference type="NCBI Taxonomy" id="568900"/>
    <lineage>
        <taxon>Eukaryota</taxon>
        <taxon>Sar</taxon>
        <taxon>Stramenopiles</taxon>
        <taxon>Ochrophyta</taxon>
        <taxon>Bacillariophyta</taxon>
        <taxon>Bacillariophyceae</taxon>
        <taxon>Bacillariophycidae</taxon>
        <taxon>Naviculales</taxon>
        <taxon>Naviculaceae</taxon>
        <taxon>Seminavis</taxon>
    </lineage>
</organism>
<feature type="region of interest" description="Disordered" evidence="1">
    <location>
        <begin position="336"/>
        <end position="360"/>
    </location>
</feature>
<evidence type="ECO:0000256" key="1">
    <source>
        <dbReference type="SAM" id="MobiDB-lite"/>
    </source>
</evidence>
<keyword evidence="2" id="KW-0812">Transmembrane</keyword>
<gene>
    <name evidence="3" type="ORF">SEMRO_76_G041680.1</name>
</gene>
<dbReference type="EMBL" id="CAICTM010000075">
    <property type="protein sequence ID" value="CAB9500130.1"/>
    <property type="molecule type" value="Genomic_DNA"/>
</dbReference>